<sequence>MFWLEGMNPVMGSYLNFGGLLEFLSMEPDSVPLKKKSAMMVEPGKGATTNRPANLASIRVGAERPSIGEVPVRIAEAAVTAAGKWSDYTRVLVLLLLSLFVETEREEDFGLSFVYWLKRMMEICGRVAGGSQSVVGVLVGQVPENEPAKSVLGIDATSNRVVAKKSGKEPEKRCLGVPEGCSRRPCAVSWATEDAILVRFGNKYMKVFNLGLLQGGTQCRIQGR</sequence>
<keyword evidence="2" id="KW-1185">Reference proteome</keyword>
<dbReference type="AlphaFoldDB" id="A0A9Q0KWU4"/>
<name>A0A9Q0KWU4_9MAGN</name>
<protein>
    <submittedName>
        <fullName evidence="1">Uncharacterized protein</fullName>
    </submittedName>
</protein>
<accession>A0A9Q0KWU4</accession>
<dbReference type="Proteomes" id="UP001141806">
    <property type="component" value="Unassembled WGS sequence"/>
</dbReference>
<dbReference type="EMBL" id="JAMYWD010000002">
    <property type="protein sequence ID" value="KAJ4978273.1"/>
    <property type="molecule type" value="Genomic_DNA"/>
</dbReference>
<proteinExistence type="predicted"/>
<gene>
    <name evidence="1" type="ORF">NE237_009053</name>
</gene>
<organism evidence="1 2">
    <name type="scientific">Protea cynaroides</name>
    <dbReference type="NCBI Taxonomy" id="273540"/>
    <lineage>
        <taxon>Eukaryota</taxon>
        <taxon>Viridiplantae</taxon>
        <taxon>Streptophyta</taxon>
        <taxon>Embryophyta</taxon>
        <taxon>Tracheophyta</taxon>
        <taxon>Spermatophyta</taxon>
        <taxon>Magnoliopsida</taxon>
        <taxon>Proteales</taxon>
        <taxon>Proteaceae</taxon>
        <taxon>Protea</taxon>
    </lineage>
</organism>
<evidence type="ECO:0000313" key="2">
    <source>
        <dbReference type="Proteomes" id="UP001141806"/>
    </source>
</evidence>
<reference evidence="1" key="1">
    <citation type="journal article" date="2023" name="Plant J.">
        <title>The genome of the king protea, Protea cynaroides.</title>
        <authorList>
            <person name="Chang J."/>
            <person name="Duong T.A."/>
            <person name="Schoeman C."/>
            <person name="Ma X."/>
            <person name="Roodt D."/>
            <person name="Barker N."/>
            <person name="Li Z."/>
            <person name="Van de Peer Y."/>
            <person name="Mizrachi E."/>
        </authorList>
    </citation>
    <scope>NUCLEOTIDE SEQUENCE</scope>
    <source>
        <tissue evidence="1">Young leaves</tissue>
    </source>
</reference>
<evidence type="ECO:0000313" key="1">
    <source>
        <dbReference type="EMBL" id="KAJ4978273.1"/>
    </source>
</evidence>
<comment type="caution">
    <text evidence="1">The sequence shown here is derived from an EMBL/GenBank/DDBJ whole genome shotgun (WGS) entry which is preliminary data.</text>
</comment>